<reference evidence="11" key="1">
    <citation type="submission" date="2019-04" db="EMBL/GenBank/DDBJ databases">
        <title>Nocardioides xinjiangensis sp. nov.</title>
        <authorList>
            <person name="Liu S."/>
        </authorList>
    </citation>
    <scope>NUCLEOTIDE SEQUENCE [LARGE SCALE GENOMIC DNA]</scope>
    <source>
        <strain evidence="11">18</strain>
    </source>
</reference>
<keyword evidence="2" id="KW-0813">Transport</keyword>
<keyword evidence="11" id="KW-1185">Reference proteome</keyword>
<dbReference type="PANTHER" id="PTHR31563:SF10">
    <property type="entry name" value="ION CHANNEL POLLUX-RELATED"/>
    <property type="match status" value="1"/>
</dbReference>
<dbReference type="RefSeq" id="WP_136533078.1">
    <property type="nucleotide sequence ID" value="NZ_STGY01000008.1"/>
</dbReference>
<dbReference type="OrthoDB" id="305351at2"/>
<dbReference type="GO" id="GO:0006813">
    <property type="term" value="P:potassium ion transport"/>
    <property type="evidence" value="ECO:0007669"/>
    <property type="project" value="InterPro"/>
</dbReference>
<protein>
    <submittedName>
        <fullName evidence="10">Potassium transporter TrkA</fullName>
    </submittedName>
</protein>
<keyword evidence="5" id="KW-0406">Ion transport</keyword>
<dbReference type="GO" id="GO:0008324">
    <property type="term" value="F:monoatomic cation transmembrane transporter activity"/>
    <property type="evidence" value="ECO:0007669"/>
    <property type="project" value="InterPro"/>
</dbReference>
<dbReference type="AlphaFoldDB" id="A0A4S8QEJ2"/>
<keyword evidence="3 8" id="KW-0812">Transmembrane</keyword>
<dbReference type="EMBL" id="STGY01000008">
    <property type="protein sequence ID" value="THV43047.1"/>
    <property type="molecule type" value="Genomic_DNA"/>
</dbReference>
<organism evidence="10 11">
    <name type="scientific">Glycomyces buryatensis</name>
    <dbReference type="NCBI Taxonomy" id="2570927"/>
    <lineage>
        <taxon>Bacteria</taxon>
        <taxon>Bacillati</taxon>
        <taxon>Actinomycetota</taxon>
        <taxon>Actinomycetes</taxon>
        <taxon>Glycomycetales</taxon>
        <taxon>Glycomycetaceae</taxon>
        <taxon>Glycomyces</taxon>
    </lineage>
</organism>
<feature type="domain" description="RCK C-terminal" evidence="9">
    <location>
        <begin position="287"/>
        <end position="366"/>
    </location>
</feature>
<evidence type="ECO:0000256" key="8">
    <source>
        <dbReference type="SAM" id="Phobius"/>
    </source>
</evidence>
<dbReference type="InterPro" id="IPR006037">
    <property type="entry name" value="RCK_C"/>
</dbReference>
<dbReference type="InterPro" id="IPR044849">
    <property type="entry name" value="CASTOR/POLLUX/SYM8-like"/>
</dbReference>
<dbReference type="InterPro" id="IPR036291">
    <property type="entry name" value="NAD(P)-bd_dom_sf"/>
</dbReference>
<dbReference type="PANTHER" id="PTHR31563">
    <property type="entry name" value="ION CHANNEL POLLUX-RELATED"/>
    <property type="match status" value="1"/>
</dbReference>
<dbReference type="InterPro" id="IPR036721">
    <property type="entry name" value="RCK_C_sf"/>
</dbReference>
<evidence type="ECO:0000313" key="10">
    <source>
        <dbReference type="EMBL" id="THV43047.1"/>
    </source>
</evidence>
<keyword evidence="4 8" id="KW-1133">Transmembrane helix</keyword>
<evidence type="ECO:0000256" key="3">
    <source>
        <dbReference type="ARBA" id="ARBA00022692"/>
    </source>
</evidence>
<comment type="subcellular location">
    <subcellularLocation>
        <location evidence="1">Endomembrane system</location>
        <topology evidence="1">Multi-pass membrane protein</topology>
    </subcellularLocation>
</comment>
<evidence type="ECO:0000256" key="7">
    <source>
        <dbReference type="ARBA" id="ARBA00023303"/>
    </source>
</evidence>
<dbReference type="Proteomes" id="UP000308760">
    <property type="component" value="Unassembled WGS sequence"/>
</dbReference>
<name>A0A4S8QEJ2_9ACTN</name>
<evidence type="ECO:0000313" key="11">
    <source>
        <dbReference type="Proteomes" id="UP000308760"/>
    </source>
</evidence>
<dbReference type="SUPFAM" id="SSF116726">
    <property type="entry name" value="TrkA C-terminal domain-like"/>
    <property type="match status" value="1"/>
</dbReference>
<evidence type="ECO:0000256" key="6">
    <source>
        <dbReference type="ARBA" id="ARBA00023136"/>
    </source>
</evidence>
<dbReference type="SUPFAM" id="SSF51735">
    <property type="entry name" value="NAD(P)-binding Rossmann-fold domains"/>
    <property type="match status" value="1"/>
</dbReference>
<accession>A0A4S8QEJ2</accession>
<dbReference type="InterPro" id="IPR010420">
    <property type="entry name" value="CASTOR/POLLUX/SYM8_dom"/>
</dbReference>
<sequence>MSDPTFKQRMRYWFDNTMSKGTKALIGWLTVITLALTAIGALLLIFVDENSEGIGSNLWMAFIHILDAGTITGDSEVGLPFMVVMFATTIGGLVILSSLVGVLTTGLDAKLEDLRKGRSLVVEKDHTVILGWSDQVFIIISELVEANESEKDACIAVLADRDKVEMEDDIRTKIDDLKSTRVVFRTGDPADPIDVAIVNPQQAKSIIVLTSDEDQDAQLIRSLLAVTQGGERTDLRCHVVGAVSESRNLPAARLAGGRLAQVVDANDLMARLMVQTCRQSGLSVVYTDLLDFGGDEIYMVEEPALVGRPVGQAMHSYRTSALMGVLSREGACIINPPSNTVVNPGDKLILLAADDSTIVLDSARPAIEESAIVARGDAGNRSERTLILGWNARSSMILEQLDQYVAPGSITDVVTDHPEASDAIRRIGPTMRVQGLNFKQDDTTDRRLLESLKPGTYNHIIALCSDDVPAKIADSKTLVTLLHLRDMAQRGGTRFKVVSEMADDRNRTLAQVTQADDFIVSDKLISLLLTQTAENPHLSQVFAQLFSPDGSEIYLKPSEYYVRPGAVVNFYTVAESARRRGEMAIGYRRVAEAQQAPTYGVVLNPDKAQQIMLQQGDRVIVLAED</sequence>
<dbReference type="Gene3D" id="3.40.50.720">
    <property type="entry name" value="NAD(P)-binding Rossmann-like Domain"/>
    <property type="match status" value="2"/>
</dbReference>
<dbReference type="Pfam" id="PF06241">
    <property type="entry name" value="Castor_Poll_mid"/>
    <property type="match status" value="1"/>
</dbReference>
<evidence type="ECO:0000256" key="5">
    <source>
        <dbReference type="ARBA" id="ARBA00023065"/>
    </source>
</evidence>
<keyword evidence="6 8" id="KW-0472">Membrane</keyword>
<evidence type="ECO:0000256" key="1">
    <source>
        <dbReference type="ARBA" id="ARBA00004127"/>
    </source>
</evidence>
<evidence type="ECO:0000256" key="2">
    <source>
        <dbReference type="ARBA" id="ARBA00022448"/>
    </source>
</evidence>
<evidence type="ECO:0000259" key="9">
    <source>
        <dbReference type="PROSITE" id="PS51202"/>
    </source>
</evidence>
<comment type="caution">
    <text evidence="10">The sequence shown here is derived from an EMBL/GenBank/DDBJ whole genome shotgun (WGS) entry which is preliminary data.</text>
</comment>
<gene>
    <name evidence="10" type="ORF">FAB82_03065</name>
</gene>
<dbReference type="PROSITE" id="PS51202">
    <property type="entry name" value="RCK_C"/>
    <property type="match status" value="1"/>
</dbReference>
<evidence type="ECO:0000256" key="4">
    <source>
        <dbReference type="ARBA" id="ARBA00022989"/>
    </source>
</evidence>
<feature type="transmembrane region" description="Helical" evidence="8">
    <location>
        <begin position="25"/>
        <end position="47"/>
    </location>
</feature>
<reference evidence="10 11" key="2">
    <citation type="submission" date="2019-05" db="EMBL/GenBank/DDBJ databases">
        <title>Glycomyces buryatensis sp. nov.</title>
        <authorList>
            <person name="Nikitina E."/>
        </authorList>
    </citation>
    <scope>NUCLEOTIDE SEQUENCE [LARGE SCALE GENOMIC DNA]</scope>
    <source>
        <strain evidence="10 11">18</strain>
    </source>
</reference>
<feature type="transmembrane region" description="Helical" evidence="8">
    <location>
        <begin position="81"/>
        <end position="107"/>
    </location>
</feature>
<keyword evidence="7" id="KW-0407">Ion channel</keyword>
<dbReference type="GO" id="GO:0012505">
    <property type="term" value="C:endomembrane system"/>
    <property type="evidence" value="ECO:0007669"/>
    <property type="project" value="UniProtKB-SubCell"/>
</dbReference>
<proteinExistence type="predicted"/>